<comment type="caution">
    <text evidence="2">The sequence shown here is derived from an EMBL/GenBank/DDBJ whole genome shotgun (WGS) entry which is preliminary data.</text>
</comment>
<accession>A0A8J6CPI2</accession>
<gene>
    <name evidence="2" type="ORF">CXB51_028214</name>
</gene>
<keyword evidence="3" id="KW-1185">Reference proteome</keyword>
<proteinExistence type="predicted"/>
<evidence type="ECO:0000313" key="3">
    <source>
        <dbReference type="Proteomes" id="UP000701853"/>
    </source>
</evidence>
<dbReference type="EMBL" id="JAHUZN010000011">
    <property type="protein sequence ID" value="KAG8478491.1"/>
    <property type="molecule type" value="Genomic_DNA"/>
</dbReference>
<reference evidence="2 3" key="1">
    <citation type="journal article" date="2021" name="bioRxiv">
        <title>The Gossypium anomalum genome as a resource for cotton improvement and evolutionary analysis of hybrid incompatibility.</title>
        <authorList>
            <person name="Grover C.E."/>
            <person name="Yuan D."/>
            <person name="Arick M.A."/>
            <person name="Miller E.R."/>
            <person name="Hu G."/>
            <person name="Peterson D.G."/>
            <person name="Wendel J.F."/>
            <person name="Udall J.A."/>
        </authorList>
    </citation>
    <scope>NUCLEOTIDE SEQUENCE [LARGE SCALE GENOMIC DNA]</scope>
    <source>
        <strain evidence="2">JFW-Udall</strain>
        <tissue evidence="2">Leaf</tissue>
    </source>
</reference>
<dbReference type="AlphaFoldDB" id="A0A8J6CPI2"/>
<sequence>MGEINDNDTYEEELLDYEEEDEKAPDSTSTKAADSAKKLGVCWNSQFGILRLSAKTGATSIYCGFWF</sequence>
<name>A0A8J6CPI2_9ROSI</name>
<dbReference type="Proteomes" id="UP000701853">
    <property type="component" value="Chromosome 11"/>
</dbReference>
<evidence type="ECO:0000313" key="2">
    <source>
        <dbReference type="EMBL" id="KAG8478491.1"/>
    </source>
</evidence>
<feature type="region of interest" description="Disordered" evidence="1">
    <location>
        <begin position="16"/>
        <end position="35"/>
    </location>
</feature>
<evidence type="ECO:0000256" key="1">
    <source>
        <dbReference type="SAM" id="MobiDB-lite"/>
    </source>
</evidence>
<protein>
    <submittedName>
        <fullName evidence="2">Uncharacterized protein</fullName>
    </submittedName>
</protein>
<organism evidence="2 3">
    <name type="scientific">Gossypium anomalum</name>
    <dbReference type="NCBI Taxonomy" id="47600"/>
    <lineage>
        <taxon>Eukaryota</taxon>
        <taxon>Viridiplantae</taxon>
        <taxon>Streptophyta</taxon>
        <taxon>Embryophyta</taxon>
        <taxon>Tracheophyta</taxon>
        <taxon>Spermatophyta</taxon>
        <taxon>Magnoliopsida</taxon>
        <taxon>eudicotyledons</taxon>
        <taxon>Gunneridae</taxon>
        <taxon>Pentapetalae</taxon>
        <taxon>rosids</taxon>
        <taxon>malvids</taxon>
        <taxon>Malvales</taxon>
        <taxon>Malvaceae</taxon>
        <taxon>Malvoideae</taxon>
        <taxon>Gossypium</taxon>
    </lineage>
</organism>